<feature type="transmembrane region" description="Helical" evidence="1">
    <location>
        <begin position="75"/>
        <end position="99"/>
    </location>
</feature>
<evidence type="ECO:0000256" key="1">
    <source>
        <dbReference type="SAM" id="Phobius"/>
    </source>
</evidence>
<dbReference type="RefSeq" id="WP_187302214.1">
    <property type="nucleotide sequence ID" value="NZ_JACRYT010000003.1"/>
</dbReference>
<comment type="caution">
    <text evidence="2">The sequence shown here is derived from an EMBL/GenBank/DDBJ whole genome shotgun (WGS) entry which is preliminary data.</text>
</comment>
<keyword evidence="1" id="KW-1133">Transmembrane helix</keyword>
<feature type="transmembrane region" description="Helical" evidence="1">
    <location>
        <begin position="35"/>
        <end position="63"/>
    </location>
</feature>
<sequence>MKACLFWGIPTINIIFMNIFKYAENICSFSGAYNWWGQFLLIIVELICYGLHYLLAFLMPVLLYKRKKELCFKSWLFVVIAVLAANVIMLIFELLQAGIDRFPQYMVAPVCITMGTVIIVSTLVCKMSKRQFTGKERENESK</sequence>
<keyword evidence="1" id="KW-0472">Membrane</keyword>
<reference evidence="2" key="1">
    <citation type="submission" date="2020-08" db="EMBL/GenBank/DDBJ databases">
        <title>Genome public.</title>
        <authorList>
            <person name="Liu C."/>
            <person name="Sun Q."/>
        </authorList>
    </citation>
    <scope>NUCLEOTIDE SEQUENCE</scope>
    <source>
        <strain evidence="2">BX12</strain>
    </source>
</reference>
<feature type="transmembrane region" description="Helical" evidence="1">
    <location>
        <begin position="5"/>
        <end position="23"/>
    </location>
</feature>
<name>A0A923SQ51_9FIRM</name>
<proteinExistence type="predicted"/>
<evidence type="ECO:0000313" key="3">
    <source>
        <dbReference type="Proteomes" id="UP000602647"/>
    </source>
</evidence>
<feature type="transmembrane region" description="Helical" evidence="1">
    <location>
        <begin position="105"/>
        <end position="125"/>
    </location>
</feature>
<protein>
    <submittedName>
        <fullName evidence="2">Uncharacterized protein</fullName>
    </submittedName>
</protein>
<dbReference type="Proteomes" id="UP000602647">
    <property type="component" value="Unassembled WGS sequence"/>
</dbReference>
<keyword evidence="3" id="KW-1185">Reference proteome</keyword>
<accession>A0A923SQ51</accession>
<organism evidence="2 3">
    <name type="scientific">Zhenpiania hominis</name>
    <dbReference type="NCBI Taxonomy" id="2763644"/>
    <lineage>
        <taxon>Bacteria</taxon>
        <taxon>Bacillati</taxon>
        <taxon>Bacillota</taxon>
        <taxon>Clostridia</taxon>
        <taxon>Peptostreptococcales</taxon>
        <taxon>Anaerovoracaceae</taxon>
        <taxon>Zhenpiania</taxon>
    </lineage>
</organism>
<dbReference type="AlphaFoldDB" id="A0A923SQ51"/>
<gene>
    <name evidence="2" type="ORF">H9L42_04605</name>
</gene>
<evidence type="ECO:0000313" key="2">
    <source>
        <dbReference type="EMBL" id="MBC6679105.1"/>
    </source>
</evidence>
<keyword evidence="1" id="KW-0812">Transmembrane</keyword>
<dbReference type="EMBL" id="JACRYT010000003">
    <property type="protein sequence ID" value="MBC6679105.1"/>
    <property type="molecule type" value="Genomic_DNA"/>
</dbReference>